<dbReference type="EMBL" id="FNAX01000011">
    <property type="protein sequence ID" value="SDF81198.1"/>
    <property type="molecule type" value="Genomic_DNA"/>
</dbReference>
<accession>A0A1G7P4H3</accession>
<evidence type="ECO:0000313" key="4">
    <source>
        <dbReference type="Proteomes" id="UP000198614"/>
    </source>
</evidence>
<dbReference type="AlphaFoldDB" id="A0A1G7P4H3"/>
<name>A0A1G7P4H3_9ACTN</name>
<dbReference type="Proteomes" id="UP000198614">
    <property type="component" value="Unassembled WGS sequence"/>
</dbReference>
<feature type="domain" description="GP-PDE" evidence="1">
    <location>
        <begin position="34"/>
        <end position="287"/>
    </location>
</feature>
<dbReference type="OrthoDB" id="9758957at2"/>
<gene>
    <name evidence="3" type="ORF">OHN36_25055</name>
    <name evidence="2" type="ORF">SAMN05216260_11131</name>
</gene>
<evidence type="ECO:0000313" key="2">
    <source>
        <dbReference type="EMBL" id="SDF81198.1"/>
    </source>
</evidence>
<protein>
    <submittedName>
        <fullName evidence="3">Glycerophosphodiester phosphodiesterase family protein</fullName>
    </submittedName>
    <submittedName>
        <fullName evidence="2">Glycerophosphoryl diester phosphodiesterase</fullName>
    </submittedName>
</protein>
<evidence type="ECO:0000313" key="5">
    <source>
        <dbReference type="Proteomes" id="UP001432161"/>
    </source>
</evidence>
<dbReference type="Proteomes" id="UP001432161">
    <property type="component" value="Chromosome"/>
</dbReference>
<dbReference type="Pfam" id="PF03009">
    <property type="entry name" value="GDPD"/>
    <property type="match status" value="1"/>
</dbReference>
<dbReference type="EMBL" id="CP108330">
    <property type="protein sequence ID" value="WUR40186.1"/>
    <property type="molecule type" value="Genomic_DNA"/>
</dbReference>
<reference evidence="2 4" key="1">
    <citation type="submission" date="2016-10" db="EMBL/GenBank/DDBJ databases">
        <authorList>
            <person name="de Groot N.N."/>
        </authorList>
    </citation>
    <scope>NUCLEOTIDE SEQUENCE [LARGE SCALE GENOMIC DNA]</scope>
    <source>
        <strain evidence="2 4">CGMCC 4.1859</strain>
    </source>
</reference>
<dbReference type="PROSITE" id="PS51704">
    <property type="entry name" value="GP_PDE"/>
    <property type="match status" value="1"/>
</dbReference>
<organism evidence="2 4">
    <name type="scientific">Streptomyces griseoaurantiacus</name>
    <dbReference type="NCBI Taxonomy" id="68213"/>
    <lineage>
        <taxon>Bacteria</taxon>
        <taxon>Bacillati</taxon>
        <taxon>Actinomycetota</taxon>
        <taxon>Actinomycetes</taxon>
        <taxon>Kitasatosporales</taxon>
        <taxon>Streptomycetaceae</taxon>
        <taxon>Streptomyces</taxon>
        <taxon>Streptomyces aurantiacus group</taxon>
    </lineage>
</organism>
<sequence length="290" mass="31992">MHARVAAATTTALLGTSIVILPPSHAGASEHDAPVIVAHRGASGYAPENTLPAVDKAAAMGFDWVENDVQRTKDGQLVVIHDDTLARTTDVEQVYPDRAPWKVGDFTAREIARLDAGGWFDDRYTGTRVPTLRQYLDRVTLRHQKLVLEIKNPELYPGLARQTLNTLADRGWLDSDHVRRRLVVQSFDADAVRTVHELRPSVRTAYLGTPRVEELPRYAEFADGVNGAHPTLSAAYVSLARRVEGPHGRPLRVMAWTVNDAETARRVAGYDVDGIITNVPDVVRRAVAED</sequence>
<proteinExistence type="predicted"/>
<evidence type="ECO:0000259" key="1">
    <source>
        <dbReference type="PROSITE" id="PS51704"/>
    </source>
</evidence>
<dbReference type="Gene3D" id="3.20.20.190">
    <property type="entry name" value="Phosphatidylinositol (PI) phosphodiesterase"/>
    <property type="match status" value="1"/>
</dbReference>
<dbReference type="GO" id="GO:0008081">
    <property type="term" value="F:phosphoric diester hydrolase activity"/>
    <property type="evidence" value="ECO:0007669"/>
    <property type="project" value="InterPro"/>
</dbReference>
<dbReference type="InterPro" id="IPR017946">
    <property type="entry name" value="PLC-like_Pdiesterase_TIM-brl"/>
</dbReference>
<evidence type="ECO:0000313" key="3">
    <source>
        <dbReference type="EMBL" id="WUR40186.1"/>
    </source>
</evidence>
<dbReference type="PANTHER" id="PTHR46211">
    <property type="entry name" value="GLYCEROPHOSPHORYL DIESTER PHOSPHODIESTERASE"/>
    <property type="match status" value="1"/>
</dbReference>
<dbReference type="GO" id="GO:0006629">
    <property type="term" value="P:lipid metabolic process"/>
    <property type="evidence" value="ECO:0007669"/>
    <property type="project" value="InterPro"/>
</dbReference>
<keyword evidence="5" id="KW-1185">Reference proteome</keyword>
<dbReference type="SUPFAM" id="SSF51695">
    <property type="entry name" value="PLC-like phosphodiesterases"/>
    <property type="match status" value="1"/>
</dbReference>
<dbReference type="InterPro" id="IPR030395">
    <property type="entry name" value="GP_PDE_dom"/>
</dbReference>
<dbReference type="PANTHER" id="PTHR46211:SF1">
    <property type="entry name" value="GLYCEROPHOSPHODIESTER PHOSPHODIESTERASE, CYTOPLASMIC"/>
    <property type="match status" value="1"/>
</dbReference>
<reference evidence="3" key="2">
    <citation type="submission" date="2022-10" db="EMBL/GenBank/DDBJ databases">
        <title>The complete genomes of actinobacterial strains from the NBC collection.</title>
        <authorList>
            <person name="Joergensen T.S."/>
            <person name="Alvarez Arevalo M."/>
            <person name="Sterndorff E.B."/>
            <person name="Faurdal D."/>
            <person name="Vuksanovic O."/>
            <person name="Mourched A.-S."/>
            <person name="Charusanti P."/>
            <person name="Shaw S."/>
            <person name="Blin K."/>
            <person name="Weber T."/>
        </authorList>
    </citation>
    <scope>NUCLEOTIDE SEQUENCE</scope>
    <source>
        <strain evidence="3">NBC_00489</strain>
    </source>
</reference>